<evidence type="ECO:0000256" key="2">
    <source>
        <dbReference type="ARBA" id="ARBA00008610"/>
    </source>
</evidence>
<dbReference type="GO" id="GO:0005886">
    <property type="term" value="C:plasma membrane"/>
    <property type="evidence" value="ECO:0007669"/>
    <property type="project" value="UniProtKB-SubCell"/>
</dbReference>
<gene>
    <name evidence="11" type="ORF">TRIP_E260001</name>
</gene>
<comment type="subcellular location">
    <subcellularLocation>
        <location evidence="1">Cell membrane</location>
        <topology evidence="1">Lipid-anchor</topology>
    </subcellularLocation>
</comment>
<dbReference type="EMBL" id="UPXP01000019">
    <property type="protein sequence ID" value="VBB40002.1"/>
    <property type="molecule type" value="Genomic_DNA"/>
</dbReference>
<organism evidence="11">
    <name type="scientific">uncultured Spirochaetota bacterium</name>
    <dbReference type="NCBI Taxonomy" id="460511"/>
    <lineage>
        <taxon>Bacteria</taxon>
        <taxon>Pseudomonadati</taxon>
        <taxon>Spirochaetota</taxon>
        <taxon>environmental samples</taxon>
    </lineage>
</organism>
<evidence type="ECO:0000256" key="5">
    <source>
        <dbReference type="ARBA" id="ARBA00022729"/>
    </source>
</evidence>
<feature type="signal peptide" evidence="9">
    <location>
        <begin position="1"/>
        <end position="22"/>
    </location>
</feature>
<evidence type="ECO:0000256" key="3">
    <source>
        <dbReference type="ARBA" id="ARBA00022448"/>
    </source>
</evidence>
<dbReference type="InterPro" id="IPR050957">
    <property type="entry name" value="BMP_lipoprotein"/>
</dbReference>
<dbReference type="Gene3D" id="3.40.50.2300">
    <property type="match status" value="2"/>
</dbReference>
<evidence type="ECO:0000256" key="1">
    <source>
        <dbReference type="ARBA" id="ARBA00004193"/>
    </source>
</evidence>
<evidence type="ECO:0000313" key="11">
    <source>
        <dbReference type="EMBL" id="VBB40002.1"/>
    </source>
</evidence>
<dbReference type="Pfam" id="PF02608">
    <property type="entry name" value="Bmp"/>
    <property type="match status" value="1"/>
</dbReference>
<reference evidence="11" key="1">
    <citation type="submission" date="2018-07" db="EMBL/GenBank/DDBJ databases">
        <authorList>
            <consortium name="Genoscope - CEA"/>
            <person name="William W."/>
        </authorList>
    </citation>
    <scope>NUCLEOTIDE SEQUENCE</scope>
    <source>
        <strain evidence="11">IK1</strain>
    </source>
</reference>
<keyword evidence="7" id="KW-0564">Palmitate</keyword>
<comment type="similarity">
    <text evidence="2">Belongs to the BMP lipoprotein family.</text>
</comment>
<keyword evidence="4" id="KW-1003">Cell membrane</keyword>
<dbReference type="AlphaFoldDB" id="A0A652ZW54"/>
<protein>
    <submittedName>
        <fullName evidence="11">Putative CD4+ T-cell-stimulating antigen</fullName>
    </submittedName>
</protein>
<dbReference type="InterPro" id="IPR028082">
    <property type="entry name" value="Peripla_BP_I"/>
</dbReference>
<dbReference type="InterPro" id="IPR003760">
    <property type="entry name" value="PnrA-like"/>
</dbReference>
<dbReference type="PANTHER" id="PTHR34296">
    <property type="entry name" value="TRANSCRIPTIONAL ACTIVATOR PROTEIN MED"/>
    <property type="match status" value="1"/>
</dbReference>
<keyword evidence="3" id="KW-0813">Transport</keyword>
<keyword evidence="5 9" id="KW-0732">Signal</keyword>
<evidence type="ECO:0000256" key="7">
    <source>
        <dbReference type="ARBA" id="ARBA00023139"/>
    </source>
</evidence>
<evidence type="ECO:0000256" key="9">
    <source>
        <dbReference type="SAM" id="SignalP"/>
    </source>
</evidence>
<evidence type="ECO:0000256" key="8">
    <source>
        <dbReference type="ARBA" id="ARBA00023288"/>
    </source>
</evidence>
<dbReference type="PANTHER" id="PTHR34296:SF2">
    <property type="entry name" value="ABC TRANSPORTER GUANOSINE-BINDING PROTEIN NUPN"/>
    <property type="match status" value="1"/>
</dbReference>
<proteinExistence type="inferred from homology"/>
<accession>A0A652ZW54</accession>
<evidence type="ECO:0000256" key="6">
    <source>
        <dbReference type="ARBA" id="ARBA00023136"/>
    </source>
</evidence>
<evidence type="ECO:0000256" key="4">
    <source>
        <dbReference type="ARBA" id="ARBA00022475"/>
    </source>
</evidence>
<evidence type="ECO:0000259" key="10">
    <source>
        <dbReference type="Pfam" id="PF02608"/>
    </source>
</evidence>
<dbReference type="SUPFAM" id="SSF53822">
    <property type="entry name" value="Periplasmic binding protein-like I"/>
    <property type="match status" value="1"/>
</dbReference>
<name>A0A652ZW54_9SPIR</name>
<feature type="chain" id="PRO_5024977293" evidence="9">
    <location>
        <begin position="23"/>
        <end position="360"/>
    </location>
</feature>
<feature type="domain" description="ABC transporter substrate-binding protein PnrA-like" evidence="10">
    <location>
        <begin position="28"/>
        <end position="339"/>
    </location>
</feature>
<keyword evidence="8" id="KW-0449">Lipoprotein</keyword>
<sequence length="360" mass="38079">MRKLIAVVAFVLAVAVAMPVVAQAPAKASIFLLISGSLGDKGFNDSAKAGLDMIKQKFGDRVTVKYTELGSDTTKYAPSLEDAGAEGYSVVLCSNNFNSAVQEVAARYPKTLYVMYDGWIAADIGNVHSIQYKNSEAGYLAGALAGLITTSTGDARLNSDNVIGFIGGRDITGINDFFVGYIAGAQKVNPGVKVIYNYVNSFTDTAKAKDQALIQMKTYNADVVYHAAGRAGLGLFDAAVETNKYAIGVDTNQAALFATEPAKANLILTSTMKRVDLTLFQAVSAFMEGKKLGGQKIYVGAAEGAIAYAPFNSAVPAALQKELEKVQNEIKAGSVKIPSAFTMSAEEINKLRDSVNAAKK</sequence>
<keyword evidence="6" id="KW-0472">Membrane</keyword>